<accession>A0A1X9NET7</accession>
<feature type="region of interest" description="Disordered" evidence="1">
    <location>
        <begin position="1"/>
        <end position="22"/>
    </location>
</feature>
<dbReference type="EMBL" id="CP019343">
    <property type="protein sequence ID" value="ARN74395.1"/>
    <property type="molecule type" value="Genomic_DNA"/>
</dbReference>
<dbReference type="InterPro" id="IPR036680">
    <property type="entry name" value="SPOR-like_sf"/>
</dbReference>
<feature type="transmembrane region" description="Helical" evidence="2">
    <location>
        <begin position="28"/>
        <end position="49"/>
    </location>
</feature>
<dbReference type="Proteomes" id="UP000193450">
    <property type="component" value="Chromosome"/>
</dbReference>
<dbReference type="Gene3D" id="3.30.70.1070">
    <property type="entry name" value="Sporulation related repeat"/>
    <property type="match status" value="1"/>
</dbReference>
<gene>
    <name evidence="4" type="ORF">BST96_09825</name>
</gene>
<dbReference type="Pfam" id="PF05036">
    <property type="entry name" value="SPOR"/>
    <property type="match status" value="1"/>
</dbReference>
<protein>
    <submittedName>
        <fullName evidence="4">SPOR domain-containing protein</fullName>
    </submittedName>
</protein>
<evidence type="ECO:0000256" key="2">
    <source>
        <dbReference type="SAM" id="Phobius"/>
    </source>
</evidence>
<dbReference type="OrthoDB" id="8558195at2"/>
<keyword evidence="5" id="KW-1185">Reference proteome</keyword>
<dbReference type="PANTHER" id="PTHR38687:SF1">
    <property type="entry name" value="CELL DIVISION PROTEIN DEDD"/>
    <property type="match status" value="1"/>
</dbReference>
<dbReference type="PROSITE" id="PS51724">
    <property type="entry name" value="SPOR"/>
    <property type="match status" value="1"/>
</dbReference>
<proteinExistence type="predicted"/>
<dbReference type="PANTHER" id="PTHR38687">
    <property type="entry name" value="CELL DIVISION PROTEIN DEDD-RELATED"/>
    <property type="match status" value="1"/>
</dbReference>
<organism evidence="4 5">
    <name type="scientific">Oceanicoccus sagamiensis</name>
    <dbReference type="NCBI Taxonomy" id="716816"/>
    <lineage>
        <taxon>Bacteria</taxon>
        <taxon>Pseudomonadati</taxon>
        <taxon>Pseudomonadota</taxon>
        <taxon>Gammaproteobacteria</taxon>
        <taxon>Cellvibrionales</taxon>
        <taxon>Spongiibacteraceae</taxon>
        <taxon>Oceanicoccus</taxon>
    </lineage>
</organism>
<dbReference type="RefSeq" id="WP_085758538.1">
    <property type="nucleotide sequence ID" value="NZ_CP019343.1"/>
</dbReference>
<dbReference type="InterPro" id="IPR007730">
    <property type="entry name" value="SPOR-like_dom"/>
</dbReference>
<keyword evidence="2" id="KW-1133">Transmembrane helix</keyword>
<name>A0A1X9NET7_9GAMM</name>
<dbReference type="AlphaFoldDB" id="A0A1X9NET7"/>
<dbReference type="GO" id="GO:0030428">
    <property type="term" value="C:cell septum"/>
    <property type="evidence" value="ECO:0007669"/>
    <property type="project" value="TreeGrafter"/>
</dbReference>
<feature type="domain" description="SPOR" evidence="3">
    <location>
        <begin position="102"/>
        <end position="182"/>
    </location>
</feature>
<dbReference type="STRING" id="716816.BST96_09825"/>
<dbReference type="GO" id="GO:0032506">
    <property type="term" value="P:cytokinetic process"/>
    <property type="evidence" value="ECO:0007669"/>
    <property type="project" value="TreeGrafter"/>
</dbReference>
<evidence type="ECO:0000313" key="4">
    <source>
        <dbReference type="EMBL" id="ARN74395.1"/>
    </source>
</evidence>
<feature type="compositionally biased region" description="Basic residues" evidence="1">
    <location>
        <begin position="8"/>
        <end position="22"/>
    </location>
</feature>
<dbReference type="InterPro" id="IPR052521">
    <property type="entry name" value="Cell_div_SPOR-domain"/>
</dbReference>
<reference evidence="4 5" key="1">
    <citation type="submission" date="2016-11" db="EMBL/GenBank/DDBJ databases">
        <title>Trade-off between light-utilization and light-protection in marine flavobacteria.</title>
        <authorList>
            <person name="Kumagai Y."/>
        </authorList>
    </citation>
    <scope>NUCLEOTIDE SEQUENCE [LARGE SCALE GENOMIC DNA]</scope>
    <source>
        <strain evidence="4 5">NBRC 107125</strain>
    </source>
</reference>
<evidence type="ECO:0000259" key="3">
    <source>
        <dbReference type="PROSITE" id="PS51724"/>
    </source>
</evidence>
<evidence type="ECO:0000256" key="1">
    <source>
        <dbReference type="SAM" id="MobiDB-lite"/>
    </source>
</evidence>
<dbReference type="GO" id="GO:0032153">
    <property type="term" value="C:cell division site"/>
    <property type="evidence" value="ECO:0007669"/>
    <property type="project" value="TreeGrafter"/>
</dbReference>
<dbReference type="SUPFAM" id="SSF110997">
    <property type="entry name" value="Sporulation related repeat"/>
    <property type="match status" value="1"/>
</dbReference>
<keyword evidence="2" id="KW-0472">Membrane</keyword>
<sequence length="185" mass="20598">MTHDFAKKPKATKKKKPRKTKSKSQVPGWVWLFTGIVTGLFISFLAYLADITPEEAPAELSNTVEKAADDVKTIATQFDFYTLLPEREVIVEVEQEETGNQPPEATVYILQAGSFKKAEDGDRLRAQLILLGLDARVEAITSANGDVWHRVQVGPFEDRSQLAKARGTLIDKGIDTLLLKRKAED</sequence>
<dbReference type="KEGG" id="osg:BST96_09825"/>
<keyword evidence="2" id="KW-0812">Transmembrane</keyword>
<dbReference type="GO" id="GO:0042834">
    <property type="term" value="F:peptidoglycan binding"/>
    <property type="evidence" value="ECO:0007669"/>
    <property type="project" value="InterPro"/>
</dbReference>
<evidence type="ECO:0000313" key="5">
    <source>
        <dbReference type="Proteomes" id="UP000193450"/>
    </source>
</evidence>